<dbReference type="Pfam" id="PF01555">
    <property type="entry name" value="N6_N4_Mtase"/>
    <property type="match status" value="1"/>
</dbReference>
<dbReference type="GO" id="GO:0032259">
    <property type="term" value="P:methylation"/>
    <property type="evidence" value="ECO:0007669"/>
    <property type="project" value="UniProtKB-KW"/>
</dbReference>
<dbReference type="InterPro" id="IPR029063">
    <property type="entry name" value="SAM-dependent_MTases_sf"/>
</dbReference>
<dbReference type="SUPFAM" id="SSF53335">
    <property type="entry name" value="S-adenosyl-L-methionine-dependent methyltransferases"/>
    <property type="match status" value="1"/>
</dbReference>
<name>A0A853C009_9ACTN</name>
<sequence>MASRAPRLELVWPGKDQFLLVPKDSTGKPVWVERTHPAASEVRLTDVTGSFGEVDEANPYAGNLLFTGDSLDMLRGLCEVPEYRREYRGKVRLIYIDPPFNTGQTFSHYDDWMEHSTWLSFMRDRLLLAKELLTTDGSIWIHLDDAEVHRMRMLMDEVFGASNFIATVVWQKVYSPKASARHLSVDQDYILIYANNAEAWRPNDLPRTAGMDAAYTNPDNDPRGPWKAGDLVANKPYSLGRYPITTPSGRVVDGPPPGRYWRVSEDRLRELDDDNRIWWGKDGANVPALKRFLTDVRGRVPQTLWMFAEVGHSQTAKDEIKRLFAGQEPFSTPKPERLLERVIYLGSQPGDVVLDCFGGSGTTAAVAHKMRRRWVTSEILPETVERFTRPRLEMVVKGEDQGGISMDVGWTGGGGFRSVNVAPSMYEVTPHGVMLAEWATNGRFARAVAGQLGFEWAPDGLFAGSRGRMRLAVFDGAVGEEEVRHVVGRLSGKERVTIVAQVVLPGAEELLAQLSRGSRIKKAPRDLLTEATKRFKRRLSEGGAK</sequence>
<dbReference type="EC" id="2.1.1.72" evidence="6"/>
<dbReference type="InterPro" id="IPR002052">
    <property type="entry name" value="DNA_methylase_N6_adenine_CS"/>
</dbReference>
<dbReference type="Gene3D" id="3.40.50.150">
    <property type="entry name" value="Vaccinia Virus protein VP39"/>
    <property type="match status" value="1"/>
</dbReference>
<reference evidence="6 7" key="1">
    <citation type="submission" date="2020-07" db="EMBL/GenBank/DDBJ databases">
        <title>Sequencing the genomes of 1000 actinobacteria strains.</title>
        <authorList>
            <person name="Klenk H.-P."/>
        </authorList>
    </citation>
    <scope>NUCLEOTIDE SEQUENCE [LARGE SCALE GENOMIC DNA]</scope>
    <source>
        <strain evidence="6 7">DSM 103833</strain>
    </source>
</reference>
<dbReference type="EMBL" id="JACCFP010000001">
    <property type="protein sequence ID" value="NYI99947.1"/>
    <property type="molecule type" value="Genomic_DNA"/>
</dbReference>
<dbReference type="PROSITE" id="PS00092">
    <property type="entry name" value="N6_MTASE"/>
    <property type="match status" value="1"/>
</dbReference>
<comment type="caution">
    <text evidence="6">The sequence shown here is derived from an EMBL/GenBank/DDBJ whole genome shotgun (WGS) entry which is preliminary data.</text>
</comment>
<dbReference type="GO" id="GO:0003677">
    <property type="term" value="F:DNA binding"/>
    <property type="evidence" value="ECO:0007669"/>
    <property type="project" value="InterPro"/>
</dbReference>
<evidence type="ECO:0000256" key="2">
    <source>
        <dbReference type="ARBA" id="ARBA00022603"/>
    </source>
</evidence>
<gene>
    <name evidence="6" type="ORF">HNR19_000646</name>
</gene>
<evidence type="ECO:0000313" key="7">
    <source>
        <dbReference type="Proteomes" id="UP000530424"/>
    </source>
</evidence>
<keyword evidence="7" id="KW-1185">Reference proteome</keyword>
<evidence type="ECO:0000256" key="3">
    <source>
        <dbReference type="ARBA" id="ARBA00022679"/>
    </source>
</evidence>
<evidence type="ECO:0000256" key="1">
    <source>
        <dbReference type="ARBA" id="ARBA00006594"/>
    </source>
</evidence>
<keyword evidence="2 6" id="KW-0489">Methyltransferase</keyword>
<keyword evidence="3 6" id="KW-0808">Transferase</keyword>
<organism evidence="6 7">
    <name type="scientific">Nocardioides thalensis</name>
    <dbReference type="NCBI Taxonomy" id="1914755"/>
    <lineage>
        <taxon>Bacteria</taxon>
        <taxon>Bacillati</taxon>
        <taxon>Actinomycetota</taxon>
        <taxon>Actinomycetes</taxon>
        <taxon>Propionibacteriales</taxon>
        <taxon>Nocardioidaceae</taxon>
        <taxon>Nocardioides</taxon>
    </lineage>
</organism>
<dbReference type="InterPro" id="IPR002295">
    <property type="entry name" value="N4/N6-MTase_EcoPI_Mod-like"/>
</dbReference>
<accession>A0A853C009</accession>
<evidence type="ECO:0000313" key="6">
    <source>
        <dbReference type="EMBL" id="NYI99947.1"/>
    </source>
</evidence>
<dbReference type="AlphaFoldDB" id="A0A853C009"/>
<dbReference type="RefSeq" id="WP_218910135.1">
    <property type="nucleotide sequence ID" value="NZ_JACCFP010000001.1"/>
</dbReference>
<keyword evidence="4" id="KW-0949">S-adenosyl-L-methionine</keyword>
<dbReference type="GO" id="GO:0008170">
    <property type="term" value="F:N-methyltransferase activity"/>
    <property type="evidence" value="ECO:0007669"/>
    <property type="project" value="InterPro"/>
</dbReference>
<dbReference type="PRINTS" id="PR00506">
    <property type="entry name" value="D21N6MTFRASE"/>
</dbReference>
<dbReference type="InterPro" id="IPR002941">
    <property type="entry name" value="DNA_methylase_N4/N6"/>
</dbReference>
<evidence type="ECO:0000256" key="4">
    <source>
        <dbReference type="ARBA" id="ARBA00022691"/>
    </source>
</evidence>
<dbReference type="Proteomes" id="UP000530424">
    <property type="component" value="Unassembled WGS sequence"/>
</dbReference>
<evidence type="ECO:0000259" key="5">
    <source>
        <dbReference type="Pfam" id="PF01555"/>
    </source>
</evidence>
<feature type="domain" description="DNA methylase N-4/N-6" evidence="5">
    <location>
        <begin position="91"/>
        <end position="385"/>
    </location>
</feature>
<comment type="similarity">
    <text evidence="1">Belongs to the N(4)/N(6)-methyltransferase family.</text>
</comment>
<protein>
    <submittedName>
        <fullName evidence="6">Adenine-specific DNA-methyltransferase</fullName>
        <ecNumber evidence="6">2.1.1.72</ecNumber>
    </submittedName>
</protein>
<dbReference type="GO" id="GO:0009007">
    <property type="term" value="F:site-specific DNA-methyltransferase (adenine-specific) activity"/>
    <property type="evidence" value="ECO:0007669"/>
    <property type="project" value="UniProtKB-EC"/>
</dbReference>
<proteinExistence type="inferred from homology"/>